<evidence type="ECO:0000259" key="16">
    <source>
        <dbReference type="PROSITE" id="PS50157"/>
    </source>
</evidence>
<dbReference type="InParanoid" id="A0A6I8N3G3"/>
<evidence type="ECO:0000256" key="2">
    <source>
        <dbReference type="ARBA" id="ARBA00004123"/>
    </source>
</evidence>
<comment type="similarity">
    <text evidence="3">Belongs to the krueppel C2H2-type zinc-finger protein family.</text>
</comment>
<dbReference type="GO" id="GO:0008270">
    <property type="term" value="F:zinc ion binding"/>
    <property type="evidence" value="ECO:0007669"/>
    <property type="project" value="UniProtKB-KW"/>
</dbReference>
<dbReference type="Proteomes" id="UP000002279">
    <property type="component" value="Chromosome X3"/>
</dbReference>
<evidence type="ECO:0000256" key="8">
    <source>
        <dbReference type="ARBA" id="ARBA00022833"/>
    </source>
</evidence>
<dbReference type="FunFam" id="3.30.160.60:FF:004137">
    <property type="match status" value="1"/>
</dbReference>
<organism evidence="18 19">
    <name type="scientific">Ornithorhynchus anatinus</name>
    <name type="common">Duckbill platypus</name>
    <dbReference type="NCBI Taxonomy" id="9258"/>
    <lineage>
        <taxon>Eukaryota</taxon>
        <taxon>Metazoa</taxon>
        <taxon>Chordata</taxon>
        <taxon>Craniata</taxon>
        <taxon>Vertebrata</taxon>
        <taxon>Euteleostomi</taxon>
        <taxon>Mammalia</taxon>
        <taxon>Monotremata</taxon>
        <taxon>Ornithorhynchidae</taxon>
        <taxon>Ornithorhynchus</taxon>
    </lineage>
</organism>
<evidence type="ECO:0000256" key="4">
    <source>
        <dbReference type="ARBA" id="ARBA00022499"/>
    </source>
</evidence>
<dbReference type="FunFam" id="3.30.160.60:FF:001530">
    <property type="entry name" value="Zinc finger protein 268"/>
    <property type="match status" value="1"/>
</dbReference>
<evidence type="ECO:0000256" key="6">
    <source>
        <dbReference type="ARBA" id="ARBA00022737"/>
    </source>
</evidence>
<dbReference type="FunFam" id="3.30.160.60:FF:000416">
    <property type="entry name" value="zinc finger protein 879 isoform X1"/>
    <property type="match status" value="1"/>
</dbReference>
<dbReference type="PROSITE" id="PS00028">
    <property type="entry name" value="ZINC_FINGER_C2H2_1"/>
    <property type="match status" value="5"/>
</dbReference>
<evidence type="ECO:0000313" key="18">
    <source>
        <dbReference type="Ensembl" id="ENSOANP00000035488.1"/>
    </source>
</evidence>
<dbReference type="GO" id="GO:0000981">
    <property type="term" value="F:DNA-binding transcription factor activity, RNA polymerase II-specific"/>
    <property type="evidence" value="ECO:0000318"/>
    <property type="project" value="GO_Central"/>
</dbReference>
<keyword evidence="4" id="KW-1017">Isopeptide bond</keyword>
<dbReference type="GO" id="GO:0005634">
    <property type="term" value="C:nucleus"/>
    <property type="evidence" value="ECO:0007669"/>
    <property type="project" value="UniProtKB-SubCell"/>
</dbReference>
<keyword evidence="7 14" id="KW-0863">Zinc-finger</keyword>
<evidence type="ECO:0000256" key="9">
    <source>
        <dbReference type="ARBA" id="ARBA00022843"/>
    </source>
</evidence>
<feature type="compositionally biased region" description="Polar residues" evidence="15">
    <location>
        <begin position="161"/>
        <end position="181"/>
    </location>
</feature>
<comment type="subcellular location">
    <subcellularLocation>
        <location evidence="2">Nucleus</location>
    </subcellularLocation>
</comment>
<feature type="domain" description="C2H2-type" evidence="16">
    <location>
        <begin position="313"/>
        <end position="340"/>
    </location>
</feature>
<evidence type="ECO:0000256" key="13">
    <source>
        <dbReference type="ARBA" id="ARBA00023242"/>
    </source>
</evidence>
<dbReference type="FunFam" id="3.30.160.60:FF:001730">
    <property type="entry name" value="zinc finger protein 660"/>
    <property type="match status" value="1"/>
</dbReference>
<dbReference type="Gene3D" id="1.10.4020.10">
    <property type="entry name" value="DNA breaking-rejoining enzymes"/>
    <property type="match status" value="1"/>
</dbReference>
<evidence type="ECO:0000256" key="15">
    <source>
        <dbReference type="SAM" id="MobiDB-lite"/>
    </source>
</evidence>
<keyword evidence="8" id="KW-0862">Zinc</keyword>
<dbReference type="OMA" id="QWFSEEK"/>
<feature type="compositionally biased region" description="Basic and acidic residues" evidence="15">
    <location>
        <begin position="192"/>
        <end position="213"/>
    </location>
</feature>
<dbReference type="CDD" id="cd07936">
    <property type="entry name" value="SCAN"/>
    <property type="match status" value="1"/>
</dbReference>
<evidence type="ECO:0000259" key="17">
    <source>
        <dbReference type="PROSITE" id="PS50804"/>
    </source>
</evidence>
<dbReference type="Gene3D" id="3.30.160.60">
    <property type="entry name" value="Classic Zinc Finger"/>
    <property type="match status" value="5"/>
</dbReference>
<keyword evidence="12" id="KW-0804">Transcription</keyword>
<keyword evidence="9" id="KW-0832">Ubl conjugation</keyword>
<sequence>MTAESRWEATLEPREQEGFPLVKTEEEEGPWEAESSPHGSGRIFQQRFRQFRYQEASGPREALGRLRELCHLWLRPDRRTKEQILDLLVLEQFLLVLPEEIQAWVRLHRPESGEEAVAVVEEMQGEQNEPGQWFSEEKFVVPACGSRSEALEEDTEAPGASQESLATSPQPGSSPAQTEAGSLQPEMSLHLPKHDNPAETEGRESLSAKEGTFEKVGFQRPFRGRRQPNILTASAGGNTGEPEGRLESQRGRPARGRPRRAAPGGGDFKKVREAQKRPAAEKRSYECNECGKAFKWSSNLRAHERIHTGENLRRCDDCGKAFSARSTLIIHQRIHTGEKPYQCSECGKAFSQHSSLIYHERVHTGEKPYKCNECGKIFKISSNLRAHERIHTGEKPYECNECGKAFRNRSTLKTHLRIHSGDSCPAQRPAPAGAQGGFGGPPLFPVEPFEDRGQVPAVTGP</sequence>
<feature type="domain" description="SCAN box" evidence="17">
    <location>
        <begin position="45"/>
        <end position="126"/>
    </location>
</feature>
<evidence type="ECO:0000256" key="14">
    <source>
        <dbReference type="PROSITE-ProRule" id="PRU00042"/>
    </source>
</evidence>
<dbReference type="RefSeq" id="XP_028909549.1">
    <property type="nucleotide sequence ID" value="XM_029053716.2"/>
</dbReference>
<keyword evidence="6" id="KW-0677">Repeat</keyword>
<evidence type="ECO:0000256" key="3">
    <source>
        <dbReference type="ARBA" id="ARBA00006991"/>
    </source>
</evidence>
<dbReference type="Bgee" id="ENSOANG00000041023">
    <property type="expression patterns" value="Expressed in cerebellum and 7 other cell types or tissues"/>
</dbReference>
<dbReference type="GO" id="GO:0006357">
    <property type="term" value="P:regulation of transcription by RNA polymerase II"/>
    <property type="evidence" value="ECO:0000318"/>
    <property type="project" value="GO_Central"/>
</dbReference>
<name>A0A6I8N3G3_ORNAN</name>
<feature type="domain" description="C2H2-type" evidence="16">
    <location>
        <begin position="341"/>
        <end position="368"/>
    </location>
</feature>
<dbReference type="AlphaFoldDB" id="A0A6I8N3G3"/>
<keyword evidence="13" id="KW-0539">Nucleus</keyword>
<dbReference type="PANTHER" id="PTHR23226">
    <property type="entry name" value="ZINC FINGER AND SCAN DOMAIN-CONTAINING"/>
    <property type="match status" value="1"/>
</dbReference>
<feature type="domain" description="C2H2-type" evidence="16">
    <location>
        <begin position="285"/>
        <end position="312"/>
    </location>
</feature>
<dbReference type="GO" id="GO:0000978">
    <property type="term" value="F:RNA polymerase II cis-regulatory region sequence-specific DNA binding"/>
    <property type="evidence" value="ECO:0000318"/>
    <property type="project" value="GO_Central"/>
</dbReference>
<dbReference type="PANTHER" id="PTHR23226:SF366">
    <property type="entry name" value="ZINC FINGER PROTEIN ZFP2"/>
    <property type="match status" value="1"/>
</dbReference>
<dbReference type="FunFam" id="3.30.160.60:FF:002343">
    <property type="entry name" value="Zinc finger protein 33A"/>
    <property type="match status" value="1"/>
</dbReference>
<evidence type="ECO:0000256" key="11">
    <source>
        <dbReference type="ARBA" id="ARBA00023125"/>
    </source>
</evidence>
<dbReference type="SMART" id="SM00355">
    <property type="entry name" value="ZnF_C2H2"/>
    <property type="match status" value="5"/>
</dbReference>
<reference evidence="18 19" key="1">
    <citation type="journal article" date="2008" name="Nature">
        <title>Genome analysis of the platypus reveals unique signatures of evolution.</title>
        <authorList>
            <person name="Warren W.C."/>
            <person name="Hillier L.W."/>
            <person name="Marshall Graves J.A."/>
            <person name="Birney E."/>
            <person name="Ponting C.P."/>
            <person name="Grutzner F."/>
            <person name="Belov K."/>
            <person name="Miller W."/>
            <person name="Clarke L."/>
            <person name="Chinwalla A.T."/>
            <person name="Yang S.P."/>
            <person name="Heger A."/>
            <person name="Locke D.P."/>
            <person name="Miethke P."/>
            <person name="Waters P.D."/>
            <person name="Veyrunes F."/>
            <person name="Fulton L."/>
            <person name="Fulton B."/>
            <person name="Graves T."/>
            <person name="Wallis J."/>
            <person name="Puente X.S."/>
            <person name="Lopez-Otin C."/>
            <person name="Ordonez G.R."/>
            <person name="Eichler E.E."/>
            <person name="Chen L."/>
            <person name="Cheng Z."/>
            <person name="Deakin J.E."/>
            <person name="Alsop A."/>
            <person name="Thompson K."/>
            <person name="Kirby P."/>
            <person name="Papenfuss A.T."/>
            <person name="Wakefield M.J."/>
            <person name="Olender T."/>
            <person name="Lancet D."/>
            <person name="Huttley G.A."/>
            <person name="Smit A.F."/>
            <person name="Pask A."/>
            <person name="Temple-Smith P."/>
            <person name="Batzer M.A."/>
            <person name="Walker J.A."/>
            <person name="Konkel M.K."/>
            <person name="Harris R.S."/>
            <person name="Whittington C.M."/>
            <person name="Wong E.S."/>
            <person name="Gemmell N.J."/>
            <person name="Buschiazzo E."/>
            <person name="Vargas Jentzsch I.M."/>
            <person name="Merkel A."/>
            <person name="Schmitz J."/>
            <person name="Zemann A."/>
            <person name="Churakov G."/>
            <person name="Kriegs J.O."/>
            <person name="Brosius J."/>
            <person name="Murchison E.P."/>
            <person name="Sachidanandam R."/>
            <person name="Smith C."/>
            <person name="Hannon G.J."/>
            <person name="Tsend-Ayush E."/>
            <person name="McMillan D."/>
            <person name="Attenborough R."/>
            <person name="Rens W."/>
            <person name="Ferguson-Smith M."/>
            <person name="Lefevre C.M."/>
            <person name="Sharp J.A."/>
            <person name="Nicholas K.R."/>
            <person name="Ray D.A."/>
            <person name="Kube M."/>
            <person name="Reinhardt R."/>
            <person name="Pringle T.H."/>
            <person name="Taylor J."/>
            <person name="Jones R.C."/>
            <person name="Nixon B."/>
            <person name="Dacheux J.L."/>
            <person name="Niwa H."/>
            <person name="Sekita Y."/>
            <person name="Huang X."/>
            <person name="Stark A."/>
            <person name="Kheradpour P."/>
            <person name="Kellis M."/>
            <person name="Flicek P."/>
            <person name="Chen Y."/>
            <person name="Webber C."/>
            <person name="Hardison R."/>
            <person name="Nelson J."/>
            <person name="Hallsworth-Pepin K."/>
            <person name="Delehaunty K."/>
            <person name="Markovic C."/>
            <person name="Minx P."/>
            <person name="Feng Y."/>
            <person name="Kremitzki C."/>
            <person name="Mitreva M."/>
            <person name="Glasscock J."/>
            <person name="Wylie T."/>
            <person name="Wohldmann P."/>
            <person name="Thiru P."/>
            <person name="Nhan M.N."/>
            <person name="Pohl C.S."/>
            <person name="Smith S.M."/>
            <person name="Hou S."/>
            <person name="Nefedov M."/>
            <person name="de Jong P.J."/>
            <person name="Renfree M.B."/>
            <person name="Mardis E.R."/>
            <person name="Wilson R.K."/>
        </authorList>
    </citation>
    <scope>NUCLEOTIDE SEQUENCE [LARGE SCALE GENOMIC DNA]</scope>
    <source>
        <strain evidence="18 19">Glennie</strain>
    </source>
</reference>
<evidence type="ECO:0000256" key="1">
    <source>
        <dbReference type="ARBA" id="ARBA00003767"/>
    </source>
</evidence>
<dbReference type="FunFam" id="1.10.4020.10:FF:000001">
    <property type="entry name" value="zinc finger protein 263 isoform X1"/>
    <property type="match status" value="1"/>
</dbReference>
<dbReference type="Pfam" id="PF00096">
    <property type="entry name" value="zf-C2H2"/>
    <property type="match status" value="5"/>
</dbReference>
<evidence type="ECO:0000256" key="5">
    <source>
        <dbReference type="ARBA" id="ARBA00022723"/>
    </source>
</evidence>
<dbReference type="FunCoup" id="A0A6I8N3G3">
    <property type="interactions" value="2711"/>
</dbReference>
<dbReference type="GeneID" id="100074357"/>
<evidence type="ECO:0000256" key="12">
    <source>
        <dbReference type="ARBA" id="ARBA00023163"/>
    </source>
</evidence>
<dbReference type="InterPro" id="IPR003309">
    <property type="entry name" value="SCAN_dom"/>
</dbReference>
<feature type="region of interest" description="Disordered" evidence="15">
    <location>
        <begin position="420"/>
        <end position="461"/>
    </location>
</feature>
<feature type="compositionally biased region" description="Basic and acidic residues" evidence="15">
    <location>
        <begin position="267"/>
        <end position="279"/>
    </location>
</feature>
<dbReference type="SUPFAM" id="SSF47353">
    <property type="entry name" value="Retrovirus capsid dimerization domain-like"/>
    <property type="match status" value="1"/>
</dbReference>
<keyword evidence="5" id="KW-0479">Metal-binding</keyword>
<dbReference type="PROSITE" id="PS50157">
    <property type="entry name" value="ZINC_FINGER_C2H2_2"/>
    <property type="match status" value="5"/>
</dbReference>
<reference evidence="18" key="2">
    <citation type="submission" date="2025-08" db="UniProtKB">
        <authorList>
            <consortium name="Ensembl"/>
        </authorList>
    </citation>
    <scope>IDENTIFICATION</scope>
    <source>
        <strain evidence="18">Glennie</strain>
    </source>
</reference>
<proteinExistence type="inferred from homology"/>
<dbReference type="GeneTree" id="ENSGT00940000159965"/>
<feature type="region of interest" description="Disordered" evidence="15">
    <location>
        <begin position="145"/>
        <end position="279"/>
    </location>
</feature>
<dbReference type="InterPro" id="IPR038269">
    <property type="entry name" value="SCAN_sf"/>
</dbReference>
<dbReference type="OrthoDB" id="654211at2759"/>
<keyword evidence="19" id="KW-1185">Reference proteome</keyword>
<evidence type="ECO:0000256" key="7">
    <source>
        <dbReference type="ARBA" id="ARBA00022771"/>
    </source>
</evidence>
<evidence type="ECO:0000256" key="10">
    <source>
        <dbReference type="ARBA" id="ARBA00023015"/>
    </source>
</evidence>
<keyword evidence="11" id="KW-0238">DNA-binding</keyword>
<reference evidence="18" key="3">
    <citation type="submission" date="2025-09" db="UniProtKB">
        <authorList>
            <consortium name="Ensembl"/>
        </authorList>
    </citation>
    <scope>IDENTIFICATION</scope>
    <source>
        <strain evidence="18">Glennie</strain>
    </source>
</reference>
<dbReference type="FunFam" id="3.30.160.60:FF:002402">
    <property type="entry name" value="Zinc finger protein 347"/>
    <property type="match status" value="1"/>
</dbReference>
<accession>A0A6I8N3G3</accession>
<dbReference type="Ensembl" id="ENSOANT00000053054.1">
    <property type="protein sequence ID" value="ENSOANP00000035488.1"/>
    <property type="gene ID" value="ENSOANG00000041023.1"/>
</dbReference>
<dbReference type="SUPFAM" id="SSF57667">
    <property type="entry name" value="beta-beta-alpha zinc fingers"/>
    <property type="match status" value="3"/>
</dbReference>
<keyword evidence="10" id="KW-0805">Transcription regulation</keyword>
<dbReference type="InterPro" id="IPR013087">
    <property type="entry name" value="Znf_C2H2_type"/>
</dbReference>
<feature type="compositionally biased region" description="Basic and acidic residues" evidence="15">
    <location>
        <begin position="1"/>
        <end position="17"/>
    </location>
</feature>
<dbReference type="Pfam" id="PF02023">
    <property type="entry name" value="SCAN"/>
    <property type="match status" value="1"/>
</dbReference>
<comment type="function">
    <text evidence="1">May be involved in transcriptional regulation.</text>
</comment>
<dbReference type="SMART" id="SM00431">
    <property type="entry name" value="SCAN"/>
    <property type="match status" value="1"/>
</dbReference>
<feature type="region of interest" description="Disordered" evidence="15">
    <location>
        <begin position="1"/>
        <end position="40"/>
    </location>
</feature>
<protein>
    <submittedName>
        <fullName evidence="18">Uncharacterized protein</fullName>
    </submittedName>
</protein>
<dbReference type="PROSITE" id="PS50804">
    <property type="entry name" value="SCAN_BOX"/>
    <property type="match status" value="1"/>
</dbReference>
<evidence type="ECO:0000313" key="19">
    <source>
        <dbReference type="Proteomes" id="UP000002279"/>
    </source>
</evidence>
<feature type="domain" description="C2H2-type" evidence="16">
    <location>
        <begin position="397"/>
        <end position="424"/>
    </location>
</feature>
<gene>
    <name evidence="18" type="primary">LOC100074357</name>
</gene>
<feature type="domain" description="C2H2-type" evidence="16">
    <location>
        <begin position="369"/>
        <end position="396"/>
    </location>
</feature>
<dbReference type="KEGG" id="oaa:100074357"/>
<dbReference type="InterPro" id="IPR036236">
    <property type="entry name" value="Znf_C2H2_sf"/>
</dbReference>